<sequence>MSLIVSVTVSEESQQFNCRTPELKYQIDLAWFECPLTSSALEVQANSSHPSGSCCAKQGSWNKWTGATAT</sequence>
<dbReference type="EMBL" id="LSYS01004331">
    <property type="protein sequence ID" value="OPJ79645.1"/>
    <property type="molecule type" value="Genomic_DNA"/>
</dbReference>
<protein>
    <submittedName>
        <fullName evidence="1">Uncharacterized protein</fullName>
    </submittedName>
</protein>
<evidence type="ECO:0000313" key="2">
    <source>
        <dbReference type="Proteomes" id="UP000190648"/>
    </source>
</evidence>
<comment type="caution">
    <text evidence="1">The sequence shown here is derived from an EMBL/GenBank/DDBJ whole genome shotgun (WGS) entry which is preliminary data.</text>
</comment>
<keyword evidence="2" id="KW-1185">Reference proteome</keyword>
<gene>
    <name evidence="1" type="ORF">AV530_002150</name>
</gene>
<dbReference type="Proteomes" id="UP000190648">
    <property type="component" value="Unassembled WGS sequence"/>
</dbReference>
<reference evidence="1 2" key="1">
    <citation type="submission" date="2016-02" db="EMBL/GenBank/DDBJ databases">
        <title>Band-tailed pigeon sequencing and assembly.</title>
        <authorList>
            <person name="Soares A.E."/>
            <person name="Novak B.J."/>
            <person name="Rice E.S."/>
            <person name="O'Connell B."/>
            <person name="Chang D."/>
            <person name="Weber S."/>
            <person name="Shapiro B."/>
        </authorList>
    </citation>
    <scope>NUCLEOTIDE SEQUENCE [LARGE SCALE GENOMIC DNA]</scope>
    <source>
        <strain evidence="1">BTP2013</strain>
        <tissue evidence="1">Blood</tissue>
    </source>
</reference>
<accession>A0A1V4K5L2</accession>
<name>A0A1V4K5L2_PATFA</name>
<organism evidence="1 2">
    <name type="scientific">Patagioenas fasciata monilis</name>
    <dbReference type="NCBI Taxonomy" id="372326"/>
    <lineage>
        <taxon>Eukaryota</taxon>
        <taxon>Metazoa</taxon>
        <taxon>Chordata</taxon>
        <taxon>Craniata</taxon>
        <taxon>Vertebrata</taxon>
        <taxon>Euteleostomi</taxon>
        <taxon>Archelosauria</taxon>
        <taxon>Archosauria</taxon>
        <taxon>Dinosauria</taxon>
        <taxon>Saurischia</taxon>
        <taxon>Theropoda</taxon>
        <taxon>Coelurosauria</taxon>
        <taxon>Aves</taxon>
        <taxon>Neognathae</taxon>
        <taxon>Neoaves</taxon>
        <taxon>Columbimorphae</taxon>
        <taxon>Columbiformes</taxon>
        <taxon>Columbidae</taxon>
        <taxon>Patagioenas</taxon>
    </lineage>
</organism>
<proteinExistence type="predicted"/>
<dbReference type="AlphaFoldDB" id="A0A1V4K5L2"/>
<evidence type="ECO:0000313" key="1">
    <source>
        <dbReference type="EMBL" id="OPJ79645.1"/>
    </source>
</evidence>